<evidence type="ECO:0000256" key="3">
    <source>
        <dbReference type="ARBA" id="ARBA00012438"/>
    </source>
</evidence>
<dbReference type="SUPFAM" id="SSF52172">
    <property type="entry name" value="CheY-like"/>
    <property type="match status" value="2"/>
</dbReference>
<dbReference type="InterPro" id="IPR011006">
    <property type="entry name" value="CheY-like_superfamily"/>
</dbReference>
<feature type="domain" description="PAC" evidence="12">
    <location>
        <begin position="469"/>
        <end position="518"/>
    </location>
</feature>
<comment type="catalytic activity">
    <reaction evidence="1">
        <text>ATP + protein L-histidine = ADP + protein N-phospho-L-histidine.</text>
        <dbReference type="EC" id="2.7.13.3"/>
    </reaction>
</comment>
<dbReference type="Proteomes" id="UP000641646">
    <property type="component" value="Unassembled WGS sequence"/>
</dbReference>
<dbReference type="SMART" id="SM00388">
    <property type="entry name" value="HisKA"/>
    <property type="match status" value="1"/>
</dbReference>
<dbReference type="PRINTS" id="PR00344">
    <property type="entry name" value="BCTRLSENSOR"/>
</dbReference>
<dbReference type="InterPro" id="IPR035965">
    <property type="entry name" value="PAS-like_dom_sf"/>
</dbReference>
<reference evidence="13" key="1">
    <citation type="journal article" date="2015" name="ISME J.">
        <title>Draft Genome Sequence of Streptomyces incarnatus NRRL8089, which Produces the Nucleoside Antibiotic Sinefungin.</title>
        <authorList>
            <person name="Oshima K."/>
            <person name="Hattori M."/>
            <person name="Shimizu H."/>
            <person name="Fukuda K."/>
            <person name="Nemoto M."/>
            <person name="Inagaki K."/>
            <person name="Tamura T."/>
        </authorList>
    </citation>
    <scope>NUCLEOTIDE SEQUENCE</scope>
    <source>
        <strain evidence="13">FACHB-1375</strain>
    </source>
</reference>
<evidence type="ECO:0000256" key="7">
    <source>
        <dbReference type="ARBA" id="ARBA00074306"/>
    </source>
</evidence>
<dbReference type="CDD" id="cd00130">
    <property type="entry name" value="PAS"/>
    <property type="match status" value="3"/>
</dbReference>
<feature type="modified residue" description="4-aspartylphosphate" evidence="8">
    <location>
        <position position="844"/>
    </location>
</feature>
<evidence type="ECO:0000313" key="14">
    <source>
        <dbReference type="Proteomes" id="UP000641646"/>
    </source>
</evidence>
<dbReference type="InterPro" id="IPR036097">
    <property type="entry name" value="HisK_dim/P_sf"/>
</dbReference>
<dbReference type="SUPFAM" id="SSF55874">
    <property type="entry name" value="ATPase domain of HSP90 chaperone/DNA topoisomerase II/histidine kinase"/>
    <property type="match status" value="1"/>
</dbReference>
<dbReference type="PROSITE" id="PS50113">
    <property type="entry name" value="PAC"/>
    <property type="match status" value="3"/>
</dbReference>
<feature type="domain" description="Response regulatory" evidence="10">
    <location>
        <begin position="5"/>
        <end position="121"/>
    </location>
</feature>
<dbReference type="FunFam" id="3.30.565.10:FF:000010">
    <property type="entry name" value="Sensor histidine kinase RcsC"/>
    <property type="match status" value="1"/>
</dbReference>
<dbReference type="CDD" id="cd17580">
    <property type="entry name" value="REC_2_DhkD-like"/>
    <property type="match status" value="1"/>
</dbReference>
<dbReference type="GO" id="GO:0006355">
    <property type="term" value="P:regulation of DNA-templated transcription"/>
    <property type="evidence" value="ECO:0007669"/>
    <property type="project" value="InterPro"/>
</dbReference>
<dbReference type="Gene3D" id="1.10.287.130">
    <property type="match status" value="1"/>
</dbReference>
<evidence type="ECO:0000313" key="13">
    <source>
        <dbReference type="EMBL" id="MBD2179632.1"/>
    </source>
</evidence>
<feature type="domain" description="Response regulatory" evidence="10">
    <location>
        <begin position="795"/>
        <end position="913"/>
    </location>
</feature>
<keyword evidence="5" id="KW-0418">Kinase</keyword>
<comment type="caution">
    <text evidence="13">The sequence shown here is derived from an EMBL/GenBank/DDBJ whole genome shotgun (WGS) entry which is preliminary data.</text>
</comment>
<keyword evidence="6" id="KW-0902">Two-component regulatory system</keyword>
<reference evidence="13" key="2">
    <citation type="submission" date="2020-08" db="EMBL/GenBank/DDBJ databases">
        <authorList>
            <person name="Chen M."/>
            <person name="Teng W."/>
            <person name="Zhao L."/>
            <person name="Hu C."/>
            <person name="Zhou Y."/>
            <person name="Han B."/>
            <person name="Song L."/>
            <person name="Shu W."/>
        </authorList>
    </citation>
    <scope>NUCLEOTIDE SEQUENCE</scope>
    <source>
        <strain evidence="13">FACHB-1375</strain>
    </source>
</reference>
<dbReference type="SMART" id="SM00091">
    <property type="entry name" value="PAS"/>
    <property type="match status" value="3"/>
</dbReference>
<dbReference type="AlphaFoldDB" id="A0A926ZF25"/>
<dbReference type="Pfam" id="PF00989">
    <property type="entry name" value="PAS"/>
    <property type="match status" value="1"/>
</dbReference>
<dbReference type="SMART" id="SM00448">
    <property type="entry name" value="REC"/>
    <property type="match status" value="2"/>
</dbReference>
<feature type="domain" description="Histidine kinase" evidence="9">
    <location>
        <begin position="536"/>
        <end position="769"/>
    </location>
</feature>
<keyword evidence="5" id="KW-0808">Transferase</keyword>
<dbReference type="PROSITE" id="PS50110">
    <property type="entry name" value="RESPONSE_REGULATORY"/>
    <property type="match status" value="2"/>
</dbReference>
<sequence>MKVLRILLLEDSLLDAELIYTNLKDAGIDCDLVRVETRGDFVAALEKNTFDLILADYALPAFDGISALEIARTTYPQVPFIFVSATLGEELAIETLKNGATDYVLKQRLGRLGPSVRRALNEAREHAHRLKAESALRNALQKLTFHVENSPLAVVEWDRNFRISWWSKEAERIFGWSAAEVIGKKFYEWDFIYNEDIEYVNSIINNLINGISESNTSNNRNYTKNGDVIYCEWYNSALLDESRNLVSVMSLVLDVTERKRAEEERYRREQEFKALAENSPDIIARIDRGLRHVYVNRAIEKATGMPPEVFIGKTHAELGFPKEIYTDWQTYIKEVFETGIEKTWEFDFPTPNGTRYYQARVVPELAMDGSIESALGITTDVTEYKLTEESLRQSEARFRSVFESKMIAMGFWDKNGYVSDANDAFLELIGYSRSDFFAKKLHWKDITPPEYIAREGLNNKDISQFGSCATYEKEYIRKDGSYVPVLLGGASFEDTSSGGVFFAIDLTERKKLENRLRQQAEELAQANRIKDEFLAVLSHELRSPLNPIMGWAKLLRSRKFDEETTAKAIETIERNAKVQTQLIEDLLDVSRIMQGKINLNICSVNLKSTIEAAIETVSLAAEAKSIQIQRAIDPNVVLVSGDPNRLQQVVWNLLSNAIKFTPEGGRVEIRLELVRDSKHSTIDNEQFPTNNYVQIKVSDTGKGISADFLPYVFDYFRQADSSSTRKYGGLGLGLAIVRRLLELHGGSVCAESPGEGLGATFTVKLPLLKQRVPLTSQSPAKTPQSPVSSPLNGLRVLVVDDDADSREFLTFVLQEYGAQATAVGSAAEGLEAVCKLKPDVLVSDIGMPGEDGYSLIRKVRALDAKEGGETPAVALTAYARDEDCKLALKLGFQMHVAKPVEPAELVKVVAKLGGGAENL</sequence>
<evidence type="ECO:0000259" key="10">
    <source>
        <dbReference type="PROSITE" id="PS50110"/>
    </source>
</evidence>
<feature type="domain" description="PAC" evidence="12">
    <location>
        <begin position="215"/>
        <end position="267"/>
    </location>
</feature>
<dbReference type="PROSITE" id="PS50112">
    <property type="entry name" value="PAS"/>
    <property type="match status" value="3"/>
</dbReference>
<dbReference type="CDD" id="cd00082">
    <property type="entry name" value="HisKA"/>
    <property type="match status" value="1"/>
</dbReference>
<evidence type="ECO:0000256" key="4">
    <source>
        <dbReference type="ARBA" id="ARBA00022553"/>
    </source>
</evidence>
<dbReference type="NCBIfam" id="TIGR00229">
    <property type="entry name" value="sensory_box"/>
    <property type="match status" value="3"/>
</dbReference>
<feature type="domain" description="PAS" evidence="11">
    <location>
        <begin position="394"/>
        <end position="450"/>
    </location>
</feature>
<keyword evidence="14" id="KW-1185">Reference proteome</keyword>
<dbReference type="InterPro" id="IPR003661">
    <property type="entry name" value="HisK_dim/P_dom"/>
</dbReference>
<dbReference type="EMBL" id="JACJPW010000001">
    <property type="protein sequence ID" value="MBD2179632.1"/>
    <property type="molecule type" value="Genomic_DNA"/>
</dbReference>
<gene>
    <name evidence="13" type="ORF">H6G03_00660</name>
</gene>
<dbReference type="PANTHER" id="PTHR43547:SF2">
    <property type="entry name" value="HYBRID SIGNAL TRANSDUCTION HISTIDINE KINASE C"/>
    <property type="match status" value="1"/>
</dbReference>
<dbReference type="Pfam" id="PF00072">
    <property type="entry name" value="Response_reg"/>
    <property type="match status" value="2"/>
</dbReference>
<dbReference type="InterPro" id="IPR000700">
    <property type="entry name" value="PAS-assoc_C"/>
</dbReference>
<dbReference type="InterPro" id="IPR001789">
    <property type="entry name" value="Sig_transdc_resp-reg_receiver"/>
</dbReference>
<name>A0A926ZF25_9CYAN</name>
<feature type="domain" description="PAS" evidence="11">
    <location>
        <begin position="139"/>
        <end position="211"/>
    </location>
</feature>
<dbReference type="CDD" id="cd00156">
    <property type="entry name" value="REC"/>
    <property type="match status" value="1"/>
</dbReference>
<dbReference type="InterPro" id="IPR000014">
    <property type="entry name" value="PAS"/>
</dbReference>
<dbReference type="CDD" id="cd16922">
    <property type="entry name" value="HATPase_EvgS-ArcB-TorS-like"/>
    <property type="match status" value="1"/>
</dbReference>
<keyword evidence="4 8" id="KW-0597">Phosphoprotein</keyword>
<dbReference type="PANTHER" id="PTHR43547">
    <property type="entry name" value="TWO-COMPONENT HISTIDINE KINASE"/>
    <property type="match status" value="1"/>
</dbReference>
<dbReference type="SUPFAM" id="SSF47384">
    <property type="entry name" value="Homodimeric domain of signal transducing histidine kinase"/>
    <property type="match status" value="1"/>
</dbReference>
<evidence type="ECO:0000256" key="1">
    <source>
        <dbReference type="ARBA" id="ARBA00000085"/>
    </source>
</evidence>
<dbReference type="GO" id="GO:0000155">
    <property type="term" value="F:phosphorelay sensor kinase activity"/>
    <property type="evidence" value="ECO:0007669"/>
    <property type="project" value="InterPro"/>
</dbReference>
<evidence type="ECO:0000256" key="2">
    <source>
        <dbReference type="ARBA" id="ARBA00006402"/>
    </source>
</evidence>
<evidence type="ECO:0000259" key="9">
    <source>
        <dbReference type="PROSITE" id="PS50109"/>
    </source>
</evidence>
<dbReference type="Gene3D" id="3.40.50.2300">
    <property type="match status" value="2"/>
</dbReference>
<dbReference type="InterPro" id="IPR036890">
    <property type="entry name" value="HATPase_C_sf"/>
</dbReference>
<organism evidence="13 14">
    <name type="scientific">Aerosakkonema funiforme FACHB-1375</name>
    <dbReference type="NCBI Taxonomy" id="2949571"/>
    <lineage>
        <taxon>Bacteria</taxon>
        <taxon>Bacillati</taxon>
        <taxon>Cyanobacteriota</taxon>
        <taxon>Cyanophyceae</taxon>
        <taxon>Oscillatoriophycideae</taxon>
        <taxon>Aerosakkonematales</taxon>
        <taxon>Aerosakkonemataceae</taxon>
        <taxon>Aerosakkonema</taxon>
    </lineage>
</organism>
<comment type="similarity">
    <text evidence="2">In the N-terminal section; belongs to the phytochrome family.</text>
</comment>
<dbReference type="Gene3D" id="3.30.565.10">
    <property type="entry name" value="Histidine kinase-like ATPase, C-terminal domain"/>
    <property type="match status" value="1"/>
</dbReference>
<dbReference type="PROSITE" id="PS50109">
    <property type="entry name" value="HIS_KIN"/>
    <property type="match status" value="1"/>
</dbReference>
<dbReference type="SMART" id="SM00387">
    <property type="entry name" value="HATPase_c"/>
    <property type="match status" value="1"/>
</dbReference>
<accession>A0A926ZF25</accession>
<evidence type="ECO:0000259" key="12">
    <source>
        <dbReference type="PROSITE" id="PS50113"/>
    </source>
</evidence>
<dbReference type="Pfam" id="PF00512">
    <property type="entry name" value="HisKA"/>
    <property type="match status" value="1"/>
</dbReference>
<evidence type="ECO:0000256" key="6">
    <source>
        <dbReference type="ARBA" id="ARBA00023012"/>
    </source>
</evidence>
<feature type="domain" description="PAC" evidence="12">
    <location>
        <begin position="342"/>
        <end position="393"/>
    </location>
</feature>
<dbReference type="Pfam" id="PF13426">
    <property type="entry name" value="PAS_9"/>
    <property type="match status" value="1"/>
</dbReference>
<dbReference type="InterPro" id="IPR005467">
    <property type="entry name" value="His_kinase_dom"/>
</dbReference>
<dbReference type="Pfam" id="PF02518">
    <property type="entry name" value="HATPase_c"/>
    <property type="match status" value="1"/>
</dbReference>
<dbReference type="SUPFAM" id="SSF55785">
    <property type="entry name" value="PYP-like sensor domain (PAS domain)"/>
    <property type="match status" value="3"/>
</dbReference>
<proteinExistence type="inferred from homology"/>
<feature type="domain" description="PAS" evidence="11">
    <location>
        <begin position="268"/>
        <end position="343"/>
    </location>
</feature>
<protein>
    <recommendedName>
        <fullName evidence="7">Circadian input-output histidine kinase CikA</fullName>
        <ecNumber evidence="3">2.7.13.3</ecNumber>
    </recommendedName>
</protein>
<feature type="modified residue" description="4-aspartylphosphate" evidence="8">
    <location>
        <position position="56"/>
    </location>
</feature>
<evidence type="ECO:0000259" key="11">
    <source>
        <dbReference type="PROSITE" id="PS50112"/>
    </source>
</evidence>
<dbReference type="EC" id="2.7.13.3" evidence="3"/>
<dbReference type="InterPro" id="IPR013656">
    <property type="entry name" value="PAS_4"/>
</dbReference>
<dbReference type="SMART" id="SM00086">
    <property type="entry name" value="PAC"/>
    <property type="match status" value="3"/>
</dbReference>
<dbReference type="InterPro" id="IPR003594">
    <property type="entry name" value="HATPase_dom"/>
</dbReference>
<evidence type="ECO:0000256" key="8">
    <source>
        <dbReference type="PROSITE-ProRule" id="PRU00169"/>
    </source>
</evidence>
<dbReference type="InterPro" id="IPR004358">
    <property type="entry name" value="Sig_transdc_His_kin-like_C"/>
</dbReference>
<dbReference type="Pfam" id="PF08448">
    <property type="entry name" value="PAS_4"/>
    <property type="match status" value="1"/>
</dbReference>
<evidence type="ECO:0000256" key="5">
    <source>
        <dbReference type="ARBA" id="ARBA00022777"/>
    </source>
</evidence>
<dbReference type="InterPro" id="IPR013767">
    <property type="entry name" value="PAS_fold"/>
</dbReference>
<dbReference type="RefSeq" id="WP_190461003.1">
    <property type="nucleotide sequence ID" value="NZ_JACJPW010000001.1"/>
</dbReference>
<dbReference type="Gene3D" id="3.30.450.20">
    <property type="entry name" value="PAS domain"/>
    <property type="match status" value="3"/>
</dbReference>
<dbReference type="InterPro" id="IPR001610">
    <property type="entry name" value="PAC"/>
</dbReference>